<dbReference type="GeneID" id="29116864"/>
<dbReference type="PANTHER" id="PTHR15549">
    <property type="entry name" value="PAIRED IMMUNOGLOBULIN-LIKE TYPE 2 RECEPTOR"/>
    <property type="match status" value="1"/>
</dbReference>
<feature type="transmembrane region" description="Helical" evidence="6">
    <location>
        <begin position="193"/>
        <end position="214"/>
    </location>
</feature>
<keyword evidence="2 6" id="KW-0812">Transmembrane</keyword>
<reference evidence="8 9" key="1">
    <citation type="submission" date="2016-05" db="EMBL/GenBank/DDBJ databases">
        <title>Comparative analysis of secretome profiles of manganese(II)-oxidizing ascomycete fungi.</title>
        <authorList>
            <consortium name="DOE Joint Genome Institute"/>
            <person name="Zeiner C.A."/>
            <person name="Purvine S.O."/>
            <person name="Zink E.M."/>
            <person name="Wu S."/>
            <person name="Pasa-Tolic L."/>
            <person name="Chaput D.L."/>
            <person name="Haridas S."/>
            <person name="Grigoriev I.V."/>
            <person name="Santelli C.M."/>
            <person name="Hansel C.M."/>
        </authorList>
    </citation>
    <scope>NUCLEOTIDE SEQUENCE [LARGE SCALE GENOMIC DNA]</scope>
    <source>
        <strain evidence="8 9">SRC1lrK2f</strain>
    </source>
</reference>
<dbReference type="InterPro" id="IPR051694">
    <property type="entry name" value="Immunoregulatory_rcpt-like"/>
</dbReference>
<dbReference type="KEGG" id="aalt:CC77DRAFT_330970"/>
<organism evidence="8 9">
    <name type="scientific">Alternaria alternata</name>
    <name type="common">Alternaria rot fungus</name>
    <name type="synonym">Torula alternata</name>
    <dbReference type="NCBI Taxonomy" id="5599"/>
    <lineage>
        <taxon>Eukaryota</taxon>
        <taxon>Fungi</taxon>
        <taxon>Dikarya</taxon>
        <taxon>Ascomycota</taxon>
        <taxon>Pezizomycotina</taxon>
        <taxon>Dothideomycetes</taxon>
        <taxon>Pleosporomycetidae</taxon>
        <taxon>Pleosporales</taxon>
        <taxon>Pleosporineae</taxon>
        <taxon>Pleosporaceae</taxon>
        <taxon>Alternaria</taxon>
        <taxon>Alternaria sect. Alternaria</taxon>
        <taxon>Alternaria alternata complex</taxon>
    </lineage>
</organism>
<evidence type="ECO:0000256" key="2">
    <source>
        <dbReference type="ARBA" id="ARBA00022692"/>
    </source>
</evidence>
<evidence type="ECO:0000256" key="4">
    <source>
        <dbReference type="ARBA" id="ARBA00023136"/>
    </source>
</evidence>
<feature type="compositionally biased region" description="Low complexity" evidence="5">
    <location>
        <begin position="153"/>
        <end position="173"/>
    </location>
</feature>
<dbReference type="RefSeq" id="XP_018390904.1">
    <property type="nucleotide sequence ID" value="XM_018531270.1"/>
</dbReference>
<evidence type="ECO:0000256" key="6">
    <source>
        <dbReference type="SAM" id="Phobius"/>
    </source>
</evidence>
<name>A0A177E0I7_ALTAL</name>
<feature type="compositionally biased region" description="Basic and acidic residues" evidence="5">
    <location>
        <begin position="282"/>
        <end position="293"/>
    </location>
</feature>
<comment type="subcellular location">
    <subcellularLocation>
        <location evidence="1">Membrane</location>
        <topology evidence="1">Single-pass membrane protein</topology>
    </subcellularLocation>
</comment>
<dbReference type="EMBL" id="KV441470">
    <property type="protein sequence ID" value="OAG25483.1"/>
    <property type="molecule type" value="Genomic_DNA"/>
</dbReference>
<feature type="chain" id="PRO_5008059993" description="Apple domain-containing protein" evidence="7">
    <location>
        <begin position="24"/>
        <end position="293"/>
    </location>
</feature>
<keyword evidence="3 6" id="KW-1133">Transmembrane helix</keyword>
<dbReference type="PANTHER" id="PTHR15549:SF6">
    <property type="entry name" value="MID2 DOMAIN-CONTAINING PROTEIN"/>
    <property type="match status" value="1"/>
</dbReference>
<keyword evidence="7" id="KW-0732">Signal</keyword>
<gene>
    <name evidence="8" type="ORF">CC77DRAFT_330970</name>
</gene>
<evidence type="ECO:0000313" key="8">
    <source>
        <dbReference type="EMBL" id="OAG25483.1"/>
    </source>
</evidence>
<evidence type="ECO:0000256" key="7">
    <source>
        <dbReference type="SAM" id="SignalP"/>
    </source>
</evidence>
<dbReference type="GO" id="GO:0016020">
    <property type="term" value="C:membrane"/>
    <property type="evidence" value="ECO:0007669"/>
    <property type="project" value="UniProtKB-SubCell"/>
</dbReference>
<dbReference type="VEuPathDB" id="FungiDB:CC77DRAFT_330970"/>
<evidence type="ECO:0000256" key="5">
    <source>
        <dbReference type="SAM" id="MobiDB-lite"/>
    </source>
</evidence>
<dbReference type="GO" id="GO:0071944">
    <property type="term" value="C:cell periphery"/>
    <property type="evidence" value="ECO:0007669"/>
    <property type="project" value="UniProtKB-ARBA"/>
</dbReference>
<proteinExistence type="predicted"/>
<evidence type="ECO:0000256" key="1">
    <source>
        <dbReference type="ARBA" id="ARBA00004167"/>
    </source>
</evidence>
<dbReference type="Proteomes" id="UP000077248">
    <property type="component" value="Unassembled WGS sequence"/>
</dbReference>
<feature type="region of interest" description="Disordered" evidence="5">
    <location>
        <begin position="254"/>
        <end position="293"/>
    </location>
</feature>
<dbReference type="AlphaFoldDB" id="A0A177E0I7"/>
<feature type="compositionally biased region" description="Polar residues" evidence="5">
    <location>
        <begin position="174"/>
        <end position="184"/>
    </location>
</feature>
<feature type="signal peptide" evidence="7">
    <location>
        <begin position="1"/>
        <end position="23"/>
    </location>
</feature>
<feature type="region of interest" description="Disordered" evidence="5">
    <location>
        <begin position="153"/>
        <end position="184"/>
    </location>
</feature>
<sequence>MLSVVFLHMWLTCLLTVVTRTSAQDEVGCTGNISTYNDAGLVVPFQNLCGKDIGAVVDFLDPTDEQTWYDCMARCVKKEPLCYGYDFRPFGDVNKNCWLMNATFDADTAVYPGYVVDAAMLGPDLLNELSDDCLTLGLWGCFLKNGGIQNETTSTSPAASSTTSVTSTPSASSITNAAPSKSNGLSAGAKGGIVAGILAVTVMLVGSLVAFVVVRKRKQRVRHAPDASAVEVSAQNQRIELLAHKGSYSTAELASPDSVHELGGSGPDKLPVAMGELMGSSPERHELSGTEKR</sequence>
<protein>
    <recommendedName>
        <fullName evidence="10">Apple domain-containing protein</fullName>
    </recommendedName>
</protein>
<accession>A0A177E0I7</accession>
<keyword evidence="9" id="KW-1185">Reference proteome</keyword>
<evidence type="ECO:0000313" key="9">
    <source>
        <dbReference type="Proteomes" id="UP000077248"/>
    </source>
</evidence>
<evidence type="ECO:0000256" key="3">
    <source>
        <dbReference type="ARBA" id="ARBA00022989"/>
    </source>
</evidence>
<evidence type="ECO:0008006" key="10">
    <source>
        <dbReference type="Google" id="ProtNLM"/>
    </source>
</evidence>
<keyword evidence="4 6" id="KW-0472">Membrane</keyword>